<feature type="compositionally biased region" description="Basic and acidic residues" evidence="1">
    <location>
        <begin position="7"/>
        <end position="24"/>
    </location>
</feature>
<dbReference type="AlphaFoldDB" id="A0A834EVE9"/>
<accession>A0A834EVE9</accession>
<name>A0A834EVE9_9CHIR</name>
<reference evidence="2 3" key="1">
    <citation type="journal article" date="2020" name="Nature">
        <title>Six reference-quality genomes reveal evolution of bat adaptations.</title>
        <authorList>
            <person name="Jebb D."/>
            <person name="Huang Z."/>
            <person name="Pippel M."/>
            <person name="Hughes G.M."/>
            <person name="Lavrichenko K."/>
            <person name="Devanna P."/>
            <person name="Winkler S."/>
            <person name="Jermiin L.S."/>
            <person name="Skirmuntt E.C."/>
            <person name="Katzourakis A."/>
            <person name="Burkitt-Gray L."/>
            <person name="Ray D.A."/>
            <person name="Sullivan K.A.M."/>
            <person name="Roscito J.G."/>
            <person name="Kirilenko B.M."/>
            <person name="Davalos L.M."/>
            <person name="Corthals A.P."/>
            <person name="Power M.L."/>
            <person name="Jones G."/>
            <person name="Ransome R.D."/>
            <person name="Dechmann D.K.N."/>
            <person name="Locatelli A.G."/>
            <person name="Puechmaille S.J."/>
            <person name="Fedrigo O."/>
            <person name="Jarvis E.D."/>
            <person name="Hiller M."/>
            <person name="Vernes S.C."/>
            <person name="Myers E.W."/>
            <person name="Teeling E.C."/>
        </authorList>
    </citation>
    <scope>NUCLEOTIDE SEQUENCE [LARGE SCALE GENOMIC DNA]</scope>
    <source>
        <strain evidence="2">Bat1K_MPI-CBG_1</strain>
    </source>
</reference>
<comment type="caution">
    <text evidence="2">The sequence shown here is derived from an EMBL/GenBank/DDBJ whole genome shotgun (WGS) entry which is preliminary data.</text>
</comment>
<feature type="region of interest" description="Disordered" evidence="1">
    <location>
        <begin position="1"/>
        <end position="36"/>
    </location>
</feature>
<evidence type="ECO:0000313" key="2">
    <source>
        <dbReference type="EMBL" id="KAF6130761.1"/>
    </source>
</evidence>
<evidence type="ECO:0000256" key="1">
    <source>
        <dbReference type="SAM" id="MobiDB-lite"/>
    </source>
</evidence>
<sequence length="169" mass="17648">MGSLVDPSHEPRAGPERFSLEGRRLGACPDPEGLGLPAPLLGPCAFRARGCHLLSRRAPTPSPQLDEAQGARAPAQGTCRTSAPSRLTQGAGEAPTAPGASRSRTGSQGGPSLGQAGLPRREPRGLWVGRGVLRDINSGREPTLLPLWDRGRSPCPSLWGALNAVRLSE</sequence>
<feature type="region of interest" description="Disordered" evidence="1">
    <location>
        <begin position="56"/>
        <end position="123"/>
    </location>
</feature>
<dbReference type="EMBL" id="JABVXQ010000001">
    <property type="protein sequence ID" value="KAF6130761.1"/>
    <property type="molecule type" value="Genomic_DNA"/>
</dbReference>
<evidence type="ECO:0000313" key="3">
    <source>
        <dbReference type="Proteomes" id="UP000664940"/>
    </source>
</evidence>
<dbReference type="Proteomes" id="UP000664940">
    <property type="component" value="Unassembled WGS sequence"/>
</dbReference>
<feature type="compositionally biased region" description="Polar residues" evidence="1">
    <location>
        <begin position="78"/>
        <end position="88"/>
    </location>
</feature>
<proteinExistence type="predicted"/>
<gene>
    <name evidence="2" type="ORF">HJG60_007739</name>
</gene>
<organism evidence="2 3">
    <name type="scientific">Phyllostomus discolor</name>
    <name type="common">pale spear-nosed bat</name>
    <dbReference type="NCBI Taxonomy" id="89673"/>
    <lineage>
        <taxon>Eukaryota</taxon>
        <taxon>Metazoa</taxon>
        <taxon>Chordata</taxon>
        <taxon>Craniata</taxon>
        <taxon>Vertebrata</taxon>
        <taxon>Euteleostomi</taxon>
        <taxon>Mammalia</taxon>
        <taxon>Eutheria</taxon>
        <taxon>Laurasiatheria</taxon>
        <taxon>Chiroptera</taxon>
        <taxon>Yangochiroptera</taxon>
        <taxon>Phyllostomidae</taxon>
        <taxon>Phyllostominae</taxon>
        <taxon>Phyllostomus</taxon>
    </lineage>
</organism>
<protein>
    <submittedName>
        <fullName evidence="2">Uncharacterized protein</fullName>
    </submittedName>
</protein>